<dbReference type="InParanoid" id="S8FHB6"/>
<dbReference type="HOGENOM" id="CLU_275950_0_0_1"/>
<dbReference type="Proteomes" id="UP000015241">
    <property type="component" value="Unassembled WGS sequence"/>
</dbReference>
<dbReference type="AlphaFoldDB" id="S8FHB6"/>
<evidence type="ECO:0000313" key="2">
    <source>
        <dbReference type="Proteomes" id="UP000015241"/>
    </source>
</evidence>
<organism evidence="1 2">
    <name type="scientific">Fomitopsis schrenkii</name>
    <name type="common">Brown rot fungus</name>
    <dbReference type="NCBI Taxonomy" id="2126942"/>
    <lineage>
        <taxon>Eukaryota</taxon>
        <taxon>Fungi</taxon>
        <taxon>Dikarya</taxon>
        <taxon>Basidiomycota</taxon>
        <taxon>Agaricomycotina</taxon>
        <taxon>Agaricomycetes</taxon>
        <taxon>Polyporales</taxon>
        <taxon>Fomitopsis</taxon>
    </lineage>
</organism>
<dbReference type="EMBL" id="KE504172">
    <property type="protein sequence ID" value="EPS97794.1"/>
    <property type="molecule type" value="Genomic_DNA"/>
</dbReference>
<accession>S8FHB6</accession>
<evidence type="ECO:0000313" key="1">
    <source>
        <dbReference type="EMBL" id="EPS97794.1"/>
    </source>
</evidence>
<proteinExistence type="predicted"/>
<protein>
    <submittedName>
        <fullName evidence="1">Uncharacterized protein</fullName>
    </submittedName>
</protein>
<keyword evidence="2" id="KW-1185">Reference proteome</keyword>
<name>S8FHB6_FOMSC</name>
<gene>
    <name evidence="1" type="ORF">FOMPIDRAFT_115268</name>
</gene>
<reference evidence="1 2" key="1">
    <citation type="journal article" date="2012" name="Science">
        <title>The Paleozoic origin of enzymatic lignin decomposition reconstructed from 31 fungal genomes.</title>
        <authorList>
            <person name="Floudas D."/>
            <person name="Binder M."/>
            <person name="Riley R."/>
            <person name="Barry K."/>
            <person name="Blanchette R.A."/>
            <person name="Henrissat B."/>
            <person name="Martinez A.T."/>
            <person name="Otillar R."/>
            <person name="Spatafora J.W."/>
            <person name="Yadav J.S."/>
            <person name="Aerts A."/>
            <person name="Benoit I."/>
            <person name="Boyd A."/>
            <person name="Carlson A."/>
            <person name="Copeland A."/>
            <person name="Coutinho P.M."/>
            <person name="de Vries R.P."/>
            <person name="Ferreira P."/>
            <person name="Findley K."/>
            <person name="Foster B."/>
            <person name="Gaskell J."/>
            <person name="Glotzer D."/>
            <person name="Gorecki P."/>
            <person name="Heitman J."/>
            <person name="Hesse C."/>
            <person name="Hori C."/>
            <person name="Igarashi K."/>
            <person name="Jurgens J.A."/>
            <person name="Kallen N."/>
            <person name="Kersten P."/>
            <person name="Kohler A."/>
            <person name="Kuees U."/>
            <person name="Kumar T.K.A."/>
            <person name="Kuo A."/>
            <person name="LaButti K."/>
            <person name="Larrondo L.F."/>
            <person name="Lindquist E."/>
            <person name="Ling A."/>
            <person name="Lombard V."/>
            <person name="Lucas S."/>
            <person name="Lundell T."/>
            <person name="Martin R."/>
            <person name="McLaughlin D.J."/>
            <person name="Morgenstern I."/>
            <person name="Morin E."/>
            <person name="Murat C."/>
            <person name="Nagy L.G."/>
            <person name="Nolan M."/>
            <person name="Ohm R.A."/>
            <person name="Patyshakuliyeva A."/>
            <person name="Rokas A."/>
            <person name="Ruiz-Duenas F.J."/>
            <person name="Sabat G."/>
            <person name="Salamov A."/>
            <person name="Samejima M."/>
            <person name="Schmutz J."/>
            <person name="Slot J.C."/>
            <person name="St John F."/>
            <person name="Stenlid J."/>
            <person name="Sun H."/>
            <person name="Sun S."/>
            <person name="Syed K."/>
            <person name="Tsang A."/>
            <person name="Wiebenga A."/>
            <person name="Young D."/>
            <person name="Pisabarro A."/>
            <person name="Eastwood D.C."/>
            <person name="Martin F."/>
            <person name="Cullen D."/>
            <person name="Grigoriev I.V."/>
            <person name="Hibbett D.S."/>
        </authorList>
    </citation>
    <scope>NUCLEOTIDE SEQUENCE</scope>
    <source>
        <strain evidence="2">FP-58527</strain>
    </source>
</reference>
<sequence length="1155" mass="125951">MYSGGRRTNVRWIKLDRSCVEHGDFLTGLTKCRRYGLATRAPWPRRSRPWDKASLSECGQRAATHLLSRAALRKAIMRTSPARPLGASPSSNHRPCPLAVAGDMCTRLNARTPRSPALRCIRVGTLALAVSSPPEACPTCPDRQAANMYNHTPTSYPQNGRAAMLVCPEPFRVERGPRWPGTCPTRPPRAQGKTPRLLVRPASADAGHGRIRPGPCALWDERACAVRVQDASATRPRERGARRDVRHAGRTRAACLFGADPDGGSRAAWLRLPGSVGSGGPSQRTSLSHAKCRARCGVALAAASGSCGGGRTGRAWSGRHSRVRCPASAYASEREPQPCSRPPVMPFCAPLALGDRRGPSPRYLHSRRGWSGARARQKGGCGRTASLRVARGVRNGKGAAQVLAPPSVPLPRHTGAPGALRGACTVAVRTSTDWPTRARLVPEVRGVVLLFVRANWFLSEFVRSCIMCSGAVGAPAGDEARVFSWDMTSVYGDAGPPPVTRQAQGLSATLVAIHRFCFVRGIDQQTDGLAAAHLTQKIVALYHRKHVRRLSSTAHSTAFYTFRTRRLSSRLTTCQVGCPTHHALRRWFPVEFVHFEVYTEKSARWASRAKFLVRVYVAAAYIVKPSQSPTQQWYSGGILRNNVMDVPFGCIAQKRMQVARSPFGGTSYLSLRNGCSRSALASVEIWRSAKTLGQSSMGCVRCRESSYARRSLLLFGMNAHWKARCSGMAYQRLVLSCADRVVKDTFYVYGLKPGAGTQAHGSHYRNLVRQLRRASSSGYERGIAAEAGSLFVYRSLSLKPDEPNQLVGGEPVSGIGHRTVELHEPQGTRNPLHPIASVNLVRALCRGRPAAQYGLLMSVQPLDTCRFSAPESALVHASQNRKTGGVHAKEYHHAGRGLFRTVSRVHRLISPDPPLAIFRSQAGRISVEAYLCSPTTLATSHPYRSTQSDSPSVNDSTIVYRTKELTLNLILHSDNSALPPSQHRLNIRHAGVTFHVEVQRDRLREACAIVSLTRQGQQKHGHGLAAQLTYKCGTSEPRAAPVKFTSGSPISIAAVDFTYHNIWVRPLTLPLHAVNADTRARIGRGKPNVVQVQVGNCVAVGALARDPRDRRLPGALESAVACCVLNAKRMICYLLRAEAVAIRSCTELVVYADRR</sequence>